<evidence type="ECO:0000313" key="2">
    <source>
        <dbReference type="EMBL" id="ULT81401.1"/>
    </source>
</evidence>
<dbReference type="Proteomes" id="UP000827892">
    <property type="component" value="Chromosome X"/>
</dbReference>
<evidence type="ECO:0000259" key="1">
    <source>
        <dbReference type="SMART" id="SM00198"/>
    </source>
</evidence>
<dbReference type="EMBL" id="CP090896">
    <property type="protein sequence ID" value="ULT81401.1"/>
    <property type="molecule type" value="Genomic_DNA"/>
</dbReference>
<dbReference type="GO" id="GO:0005576">
    <property type="term" value="C:extracellular region"/>
    <property type="evidence" value="ECO:0007669"/>
    <property type="project" value="InterPro"/>
</dbReference>
<dbReference type="InterPro" id="IPR034113">
    <property type="entry name" value="SCP_GAPR1-like"/>
</dbReference>
<dbReference type="Pfam" id="PF00188">
    <property type="entry name" value="CAP"/>
    <property type="match status" value="1"/>
</dbReference>
<dbReference type="SMART" id="SM00198">
    <property type="entry name" value="SCP"/>
    <property type="match status" value="1"/>
</dbReference>
<dbReference type="PROSITE" id="PS01009">
    <property type="entry name" value="CRISP_1"/>
    <property type="match status" value="1"/>
</dbReference>
<dbReference type="InterPro" id="IPR035940">
    <property type="entry name" value="CAP_sf"/>
</dbReference>
<protein>
    <recommendedName>
        <fullName evidence="1">SCP domain-containing protein</fullName>
    </recommendedName>
</protein>
<dbReference type="InterPro" id="IPR014044">
    <property type="entry name" value="CAP_dom"/>
</dbReference>
<organism evidence="2 3">
    <name type="scientific">Caenorhabditis briggsae</name>
    <dbReference type="NCBI Taxonomy" id="6238"/>
    <lineage>
        <taxon>Eukaryota</taxon>
        <taxon>Metazoa</taxon>
        <taxon>Ecdysozoa</taxon>
        <taxon>Nematoda</taxon>
        <taxon>Chromadorea</taxon>
        <taxon>Rhabditida</taxon>
        <taxon>Rhabditina</taxon>
        <taxon>Rhabditomorpha</taxon>
        <taxon>Rhabditoidea</taxon>
        <taxon>Rhabditidae</taxon>
        <taxon>Peloderinae</taxon>
        <taxon>Caenorhabditis</taxon>
    </lineage>
</organism>
<dbReference type="Gene3D" id="3.40.33.10">
    <property type="entry name" value="CAP"/>
    <property type="match status" value="1"/>
</dbReference>
<sequence length="204" mass="23166">MPVRISGVDPELTKIGQFDAVMNYLDVKAQEVKVDPAQYDVESLKKFLVHFHNKYRAYHQAKPLSTDSTLNSAAQKWANEMAHRRKCLIHEDPSIYGENSSYFAAVYFPDPKTCAAGIIQSFYTEGTGYDYSGYNSNSWTQKGHFTQLLWRSSTKIGVGVTIVKRGRADHIYVCLKYDPPGNVQTAEEYFENVKAPKQKMCSIM</sequence>
<dbReference type="FunFam" id="3.40.33.10:FF:000024">
    <property type="entry name" value="Protein CBG17169"/>
    <property type="match status" value="1"/>
</dbReference>
<feature type="domain" description="SCP" evidence="1">
    <location>
        <begin position="42"/>
        <end position="185"/>
    </location>
</feature>
<evidence type="ECO:0000313" key="3">
    <source>
        <dbReference type="Proteomes" id="UP000827892"/>
    </source>
</evidence>
<gene>
    <name evidence="2" type="ORF">L3Y34_011353</name>
</gene>
<dbReference type="InterPro" id="IPR001283">
    <property type="entry name" value="CRISP-related"/>
</dbReference>
<proteinExistence type="predicted"/>
<dbReference type="AlphaFoldDB" id="A0AAE8ZPZ5"/>
<dbReference type="SUPFAM" id="SSF55797">
    <property type="entry name" value="PR-1-like"/>
    <property type="match status" value="1"/>
</dbReference>
<accession>A0AAE8ZPZ5</accession>
<dbReference type="PRINTS" id="PR00837">
    <property type="entry name" value="V5TPXLIKE"/>
</dbReference>
<name>A0AAE8ZPZ5_CAEBR</name>
<reference evidence="2 3" key="1">
    <citation type="submission" date="2022-05" db="EMBL/GenBank/DDBJ databases">
        <title>Chromosome-level reference genomes for two strains of Caenorhabditis briggsae: an improved platform for comparative genomics.</title>
        <authorList>
            <person name="Stevens L."/>
            <person name="Andersen E.C."/>
        </authorList>
    </citation>
    <scope>NUCLEOTIDE SEQUENCE [LARGE SCALE GENOMIC DNA]</scope>
    <source>
        <strain evidence="2">QX1410_ONT</strain>
        <tissue evidence="2">Whole-organism</tissue>
    </source>
</reference>
<dbReference type="CDD" id="cd05382">
    <property type="entry name" value="CAP_GAPR1-like"/>
    <property type="match status" value="1"/>
</dbReference>
<dbReference type="PANTHER" id="PTHR10334">
    <property type="entry name" value="CYSTEINE-RICH SECRETORY PROTEIN-RELATED"/>
    <property type="match status" value="1"/>
</dbReference>
<dbReference type="InterPro" id="IPR018244">
    <property type="entry name" value="Allrgn_V5/Tpx1_CS"/>
</dbReference>